<dbReference type="GO" id="GO:0022857">
    <property type="term" value="F:transmembrane transporter activity"/>
    <property type="evidence" value="ECO:0007669"/>
    <property type="project" value="InterPro"/>
</dbReference>
<evidence type="ECO:0000256" key="2">
    <source>
        <dbReference type="ARBA" id="ARBA00007935"/>
    </source>
</evidence>
<accession>A0A2A9HFB0</accession>
<dbReference type="GO" id="GO:0033214">
    <property type="term" value="P:siderophore-iron import into cell"/>
    <property type="evidence" value="ECO:0007669"/>
    <property type="project" value="TreeGrafter"/>
</dbReference>
<dbReference type="Gene3D" id="1.10.3470.10">
    <property type="entry name" value="ABC transporter involved in vitamin B12 uptake, BtuC"/>
    <property type="match status" value="1"/>
</dbReference>
<keyword evidence="6 8" id="KW-1133">Transmembrane helix</keyword>
<keyword evidence="4" id="KW-1003">Cell membrane</keyword>
<evidence type="ECO:0000313" key="9">
    <source>
        <dbReference type="EMBL" id="PFG73832.1"/>
    </source>
</evidence>
<dbReference type="SUPFAM" id="SSF81345">
    <property type="entry name" value="ABC transporter involved in vitamin B12 uptake, BtuC"/>
    <property type="match status" value="1"/>
</dbReference>
<feature type="transmembrane region" description="Helical" evidence="8">
    <location>
        <begin position="169"/>
        <end position="192"/>
    </location>
</feature>
<name>A0A2A9HFB0_TEPT2</name>
<feature type="transmembrane region" description="Helical" evidence="8">
    <location>
        <begin position="111"/>
        <end position="129"/>
    </location>
</feature>
<dbReference type="AlphaFoldDB" id="A0A2A9HFB0"/>
<evidence type="ECO:0000256" key="3">
    <source>
        <dbReference type="ARBA" id="ARBA00022448"/>
    </source>
</evidence>
<evidence type="ECO:0000256" key="6">
    <source>
        <dbReference type="ARBA" id="ARBA00022989"/>
    </source>
</evidence>
<dbReference type="InterPro" id="IPR000522">
    <property type="entry name" value="ABC_transptr_permease_BtuC"/>
</dbReference>
<dbReference type="EMBL" id="PDJQ01000001">
    <property type="protein sequence ID" value="PFG73832.1"/>
    <property type="molecule type" value="Genomic_DNA"/>
</dbReference>
<keyword evidence="3" id="KW-0813">Transport</keyword>
<sequence>MAKMAAETAAPAASAPPRALARGSWRPLLVLLVGLAILAAAGYASLMFGAVRLSPGEVWSGLTSSDDAFARNVVWQIRYPRLLDAMIVGAGLAVAGALLQGVTRNPLADPTILGVTAACGLASASLIVYDPQSPQWAIAAACVVGGLVGAGVLYVIAWRGAVSPLRLTLAGVALSAFFGAAIVGLLASSRTFLQTSLGFLAGGLYGSEWRDLWAALPWFAAAMAVALLLAGRLNILALGDDVAAGLGLLTDRTRLMVLAVVGMLTAAAVSIAGLVSFVGLVCPHIARYTVGSDNRLVIPFSALYGAILVVLADLGARLIIQPAEVPMGIITAAIGAPFLLYLVRFR</sequence>
<dbReference type="Proteomes" id="UP000223071">
    <property type="component" value="Unassembled WGS sequence"/>
</dbReference>
<dbReference type="FunFam" id="1.10.3470.10:FF:000001">
    <property type="entry name" value="Vitamin B12 ABC transporter permease BtuC"/>
    <property type="match status" value="1"/>
</dbReference>
<dbReference type="CDD" id="cd06550">
    <property type="entry name" value="TM_ABC_iron-siderophores_like"/>
    <property type="match status" value="1"/>
</dbReference>
<feature type="transmembrane region" description="Helical" evidence="8">
    <location>
        <begin position="135"/>
        <end position="157"/>
    </location>
</feature>
<feature type="transmembrane region" description="Helical" evidence="8">
    <location>
        <begin position="301"/>
        <end position="320"/>
    </location>
</feature>
<organism evidence="9 10">
    <name type="scientific">Tepidiforma thermophila (strain KCTC 52669 / CGMCC 1.13589 / G233)</name>
    <dbReference type="NCBI Taxonomy" id="2761530"/>
    <lineage>
        <taxon>Bacteria</taxon>
        <taxon>Bacillati</taxon>
        <taxon>Chloroflexota</taxon>
        <taxon>Tepidiformia</taxon>
        <taxon>Tepidiformales</taxon>
        <taxon>Tepidiformaceae</taxon>
        <taxon>Tepidiforma</taxon>
    </lineage>
</organism>
<feature type="transmembrane region" description="Helical" evidence="8">
    <location>
        <begin position="212"/>
        <end position="235"/>
    </location>
</feature>
<reference evidence="9 10" key="1">
    <citation type="submission" date="2017-09" db="EMBL/GenBank/DDBJ databases">
        <title>Sequencing the genomes of two abundant thermophiles in Great Basin hot springs: Thermocrinis jamiesonii and novel Chloroflexi Thermoflexus hugenholtzii.</title>
        <authorList>
            <person name="Hedlund B."/>
        </authorList>
    </citation>
    <scope>NUCLEOTIDE SEQUENCE [LARGE SCALE GENOMIC DNA]</scope>
    <source>
        <strain evidence="9 10">G233</strain>
    </source>
</reference>
<dbReference type="PANTHER" id="PTHR30472:SF1">
    <property type="entry name" value="FE(3+) DICITRATE TRANSPORT SYSTEM PERMEASE PROTEIN FECC-RELATED"/>
    <property type="match status" value="1"/>
</dbReference>
<comment type="similarity">
    <text evidence="2">Belongs to the binding-protein-dependent transport system permease family. FecCD subfamily.</text>
</comment>
<comment type="subcellular location">
    <subcellularLocation>
        <location evidence="1">Cell membrane</location>
        <topology evidence="1">Multi-pass membrane protein</topology>
    </subcellularLocation>
</comment>
<keyword evidence="10" id="KW-1185">Reference proteome</keyword>
<evidence type="ECO:0000256" key="5">
    <source>
        <dbReference type="ARBA" id="ARBA00022692"/>
    </source>
</evidence>
<evidence type="ECO:0000256" key="1">
    <source>
        <dbReference type="ARBA" id="ARBA00004651"/>
    </source>
</evidence>
<dbReference type="GO" id="GO:0005886">
    <property type="term" value="C:plasma membrane"/>
    <property type="evidence" value="ECO:0007669"/>
    <property type="project" value="UniProtKB-SubCell"/>
</dbReference>
<comment type="caution">
    <text evidence="9">The sequence shown here is derived from an EMBL/GenBank/DDBJ whole genome shotgun (WGS) entry which is preliminary data.</text>
</comment>
<feature type="transmembrane region" description="Helical" evidence="8">
    <location>
        <begin position="327"/>
        <end position="343"/>
    </location>
</feature>
<evidence type="ECO:0000256" key="7">
    <source>
        <dbReference type="ARBA" id="ARBA00023136"/>
    </source>
</evidence>
<feature type="transmembrane region" description="Helical" evidence="8">
    <location>
        <begin position="28"/>
        <end position="51"/>
    </location>
</feature>
<proteinExistence type="inferred from homology"/>
<evidence type="ECO:0000313" key="10">
    <source>
        <dbReference type="Proteomes" id="UP000223071"/>
    </source>
</evidence>
<keyword evidence="5 8" id="KW-0812">Transmembrane</keyword>
<evidence type="ECO:0000256" key="4">
    <source>
        <dbReference type="ARBA" id="ARBA00022475"/>
    </source>
</evidence>
<gene>
    <name evidence="9" type="ORF">A9A59_1038</name>
</gene>
<evidence type="ECO:0000256" key="8">
    <source>
        <dbReference type="SAM" id="Phobius"/>
    </source>
</evidence>
<dbReference type="InterPro" id="IPR037294">
    <property type="entry name" value="ABC_BtuC-like"/>
</dbReference>
<feature type="transmembrane region" description="Helical" evidence="8">
    <location>
        <begin position="255"/>
        <end position="281"/>
    </location>
</feature>
<dbReference type="Pfam" id="PF01032">
    <property type="entry name" value="FecCD"/>
    <property type="match status" value="1"/>
</dbReference>
<keyword evidence="7 8" id="KW-0472">Membrane</keyword>
<dbReference type="PANTHER" id="PTHR30472">
    <property type="entry name" value="FERRIC ENTEROBACTIN TRANSPORT SYSTEM PERMEASE PROTEIN"/>
    <property type="match status" value="1"/>
</dbReference>
<protein>
    <submittedName>
        <fullName evidence="9">Iron complex transport system permease protein</fullName>
    </submittedName>
</protein>